<keyword evidence="7" id="KW-1199">Hemostasis impairing toxin</keyword>
<dbReference type="GO" id="GO:0005576">
    <property type="term" value="C:extracellular region"/>
    <property type="evidence" value="ECO:0007669"/>
    <property type="project" value="UniProtKB-SubCell"/>
</dbReference>
<dbReference type="CDD" id="cd00190">
    <property type="entry name" value="Tryp_SPc"/>
    <property type="match status" value="2"/>
</dbReference>
<dbReference type="PROSITE" id="PS00134">
    <property type="entry name" value="TRYPSIN_HIS"/>
    <property type="match status" value="1"/>
</dbReference>
<dbReference type="SMART" id="SM00020">
    <property type="entry name" value="Tryp_SPc"/>
    <property type="match status" value="2"/>
</dbReference>
<dbReference type="InterPro" id="IPR043504">
    <property type="entry name" value="Peptidase_S1_PA_chymotrypsin"/>
</dbReference>
<keyword evidence="9" id="KW-1205">Fibrinolytic toxin</keyword>
<keyword evidence="6" id="KW-1015">Disulfide bond</keyword>
<dbReference type="GO" id="GO:0006508">
    <property type="term" value="P:proteolysis"/>
    <property type="evidence" value="ECO:0007669"/>
    <property type="project" value="UniProtKB-KW"/>
</dbReference>
<evidence type="ECO:0000259" key="12">
    <source>
        <dbReference type="PROSITE" id="PS50240"/>
    </source>
</evidence>
<reference evidence="13" key="1">
    <citation type="submission" date="2021-12" db="EMBL/GenBank/DDBJ databases">
        <authorList>
            <person name="Li X."/>
            <person name="Liu H."/>
        </authorList>
    </citation>
    <scope>NUCLEOTIDE SEQUENCE</scope>
</reference>
<evidence type="ECO:0000313" key="13">
    <source>
        <dbReference type="EMBL" id="UZH25287.1"/>
    </source>
</evidence>
<keyword evidence="4 10" id="KW-0378">Hydrolase</keyword>
<dbReference type="InterPro" id="IPR033116">
    <property type="entry name" value="TRYPSIN_SER"/>
</dbReference>
<dbReference type="PRINTS" id="PR00722">
    <property type="entry name" value="CHYMOTRYPSIN"/>
</dbReference>
<dbReference type="EMBL" id="OL744235">
    <property type="protein sequence ID" value="UZH25287.1"/>
    <property type="molecule type" value="mRNA"/>
</dbReference>
<evidence type="ECO:0000256" key="7">
    <source>
        <dbReference type="ARBA" id="ARBA00023240"/>
    </source>
</evidence>
<dbReference type="FunFam" id="2.40.10.10:FF:000006">
    <property type="entry name" value="Serine proteinase stubble"/>
    <property type="match status" value="1"/>
</dbReference>
<feature type="domain" description="Peptidase S1" evidence="12">
    <location>
        <begin position="256"/>
        <end position="486"/>
    </location>
</feature>
<comment type="function">
    <text evidence="8">Fibrinolytic activity; shows preferential cleavage of Arg-Gly bonds in all three fibrinogen chains. Contact with the caterpillars causes severe bleeding, due the anticoagulant effect of the protein.</text>
</comment>
<keyword evidence="2" id="KW-0800">Toxin</keyword>
<dbReference type="Gene3D" id="2.40.10.10">
    <property type="entry name" value="Trypsin-like serine proteases"/>
    <property type="match status" value="2"/>
</dbReference>
<evidence type="ECO:0000256" key="11">
    <source>
        <dbReference type="SAM" id="SignalP"/>
    </source>
</evidence>
<dbReference type="InterPro" id="IPR009003">
    <property type="entry name" value="Peptidase_S1_PA"/>
</dbReference>
<proteinExistence type="evidence at transcript level"/>
<feature type="domain" description="Peptidase S1" evidence="12">
    <location>
        <begin position="39"/>
        <end position="240"/>
    </location>
</feature>
<accession>A0A9E8DAC8</accession>
<dbReference type="GO" id="GO:0004252">
    <property type="term" value="F:serine-type endopeptidase activity"/>
    <property type="evidence" value="ECO:0007669"/>
    <property type="project" value="InterPro"/>
</dbReference>
<dbReference type="PROSITE" id="PS00135">
    <property type="entry name" value="TRYPSIN_SER"/>
    <property type="match status" value="1"/>
</dbReference>
<comment type="subcellular location">
    <subcellularLocation>
        <location evidence="1">Secreted</location>
        <location evidence="1">Extracellular space</location>
    </subcellularLocation>
</comment>
<feature type="signal peptide" evidence="11">
    <location>
        <begin position="1"/>
        <end position="17"/>
    </location>
</feature>
<evidence type="ECO:0000256" key="4">
    <source>
        <dbReference type="ARBA" id="ARBA00022801"/>
    </source>
</evidence>
<keyword evidence="3 10" id="KW-0645">Protease</keyword>
<dbReference type="Pfam" id="PF00089">
    <property type="entry name" value="Trypsin"/>
    <property type="match status" value="2"/>
</dbReference>
<evidence type="ECO:0000256" key="8">
    <source>
        <dbReference type="ARBA" id="ARBA00055534"/>
    </source>
</evidence>
<dbReference type="InterPro" id="IPR001314">
    <property type="entry name" value="Peptidase_S1A"/>
</dbReference>
<dbReference type="InterPro" id="IPR001254">
    <property type="entry name" value="Trypsin_dom"/>
</dbReference>
<feature type="chain" id="PRO_5038366448" evidence="11">
    <location>
        <begin position="18"/>
        <end position="493"/>
    </location>
</feature>
<dbReference type="PANTHER" id="PTHR24253">
    <property type="entry name" value="TRANSMEMBRANE PROTEASE SERINE"/>
    <property type="match status" value="1"/>
</dbReference>
<keyword evidence="5 10" id="KW-0720">Serine protease</keyword>
<evidence type="ECO:0000256" key="5">
    <source>
        <dbReference type="ARBA" id="ARBA00022825"/>
    </source>
</evidence>
<evidence type="ECO:0000256" key="1">
    <source>
        <dbReference type="ARBA" id="ARBA00004239"/>
    </source>
</evidence>
<dbReference type="GO" id="GO:0090729">
    <property type="term" value="F:toxin activity"/>
    <property type="evidence" value="ECO:0007669"/>
    <property type="project" value="UniProtKB-KW"/>
</dbReference>
<keyword evidence="11" id="KW-0732">Signal</keyword>
<dbReference type="PROSITE" id="PS50240">
    <property type="entry name" value="TRYPSIN_DOM"/>
    <property type="match status" value="2"/>
</dbReference>
<dbReference type="FunFam" id="2.40.10.10:FF:000068">
    <property type="entry name" value="transmembrane protease serine 2"/>
    <property type="match status" value="1"/>
</dbReference>
<dbReference type="InterPro" id="IPR018114">
    <property type="entry name" value="TRYPSIN_HIS"/>
</dbReference>
<sequence length="493" mass="54745">MIQIWSVLCIGISLVYGEQIKQNVNTSCDCGIAGHNRRIVGGTTVQPHEYPWLVSLMLGPKLHCGGAIITDLHILTAGHCITFGVHYRDLNVYVGMHDRLDTTYITMHVVNGIKHPQFTSNAVRDINDIAVLTLDRKLRFSDKVRPICLPDDSMDFKKLPLTVAGWGKTRQGALTSSRYLLETKVQIVDSDKCRKSAIYKDNLVPESMMCAYSLGKDACQGDSGGPLFSTHRRTHNKRWYQVECGKPSDNIVAMRIVGGRRAAPHSFPWTVAILKRDRMHCGGAIITNKHVLSAGHCFQWDNFKQMEVLIGLDNMDDLKNVEKRNISSVVIHEAFTSTAVRDENDIAIATLKTPVRFNENIIPICLPEVGENFAGRVGTIVGWGRVAVEKSSSKVLLKASLRILSDEDCSKSQLAQHLKPTMMCAFSKGKDGCQGDSGGPLLVFETDEKYVQAGIVSWGIGCADPRYPGVYTKVSNYIDWVLRHTKDGLRCKN</sequence>
<evidence type="ECO:0000256" key="10">
    <source>
        <dbReference type="RuleBase" id="RU363034"/>
    </source>
</evidence>
<evidence type="ECO:0000256" key="2">
    <source>
        <dbReference type="ARBA" id="ARBA00022656"/>
    </source>
</evidence>
<protein>
    <submittedName>
        <fullName evidence="13">Serine protease 2</fullName>
    </submittedName>
</protein>
<evidence type="ECO:0000256" key="9">
    <source>
        <dbReference type="ARBA" id="ARBA00084094"/>
    </source>
</evidence>
<dbReference type="SUPFAM" id="SSF50494">
    <property type="entry name" value="Trypsin-like serine proteases"/>
    <property type="match status" value="2"/>
</dbReference>
<name>A0A9E8DAC8_HYPCU</name>
<dbReference type="AlphaFoldDB" id="A0A9E8DAC8"/>
<organism evidence="13">
    <name type="scientific">Hyphantria cunea</name>
    <name type="common">Fall webworm moth</name>
    <name type="synonym">Phalaena cunea</name>
    <dbReference type="NCBI Taxonomy" id="39466"/>
    <lineage>
        <taxon>Eukaryota</taxon>
        <taxon>Metazoa</taxon>
        <taxon>Ecdysozoa</taxon>
        <taxon>Arthropoda</taxon>
        <taxon>Hexapoda</taxon>
        <taxon>Insecta</taxon>
        <taxon>Pterygota</taxon>
        <taxon>Neoptera</taxon>
        <taxon>Endopterygota</taxon>
        <taxon>Lepidoptera</taxon>
        <taxon>Glossata</taxon>
        <taxon>Ditrysia</taxon>
        <taxon>Noctuoidea</taxon>
        <taxon>Erebidae</taxon>
        <taxon>Arctiinae</taxon>
        <taxon>Hyphantria</taxon>
    </lineage>
</organism>
<evidence type="ECO:0000256" key="3">
    <source>
        <dbReference type="ARBA" id="ARBA00022670"/>
    </source>
</evidence>
<evidence type="ECO:0000256" key="6">
    <source>
        <dbReference type="ARBA" id="ARBA00023157"/>
    </source>
</evidence>
<dbReference type="PANTHER" id="PTHR24253:SF176">
    <property type="entry name" value="CORIN, ISOFORM B"/>
    <property type="match status" value="1"/>
</dbReference>